<feature type="transmembrane region" description="Helical" evidence="2">
    <location>
        <begin position="51"/>
        <end position="68"/>
    </location>
</feature>
<proteinExistence type="predicted"/>
<evidence type="ECO:0000313" key="4">
    <source>
        <dbReference type="Proteomes" id="UP001552594"/>
    </source>
</evidence>
<sequence length="355" mass="37781">MTALRYPPARWAAPAAVCWALLLGAFALVCTLRDRALFIRNADQAGPVALNWVVVGTAVLALFSVAAARRHRAHQLTTGLIWASCALSAVSGFTLLMDVIELAFNQRLDSGIAAVHHLLGLLGVLLLAANARALRPEGRTRYPAVPAAPSPAPPRVQWAARAGALAFVPYAAMKMFWAMGGRFAGVGRAELQEASRRNGASEFWLTLESWGIDGTVVLAALGVFLLLGLVRPWGQVFPHWTLALRGRPVPRWLPLTPALIGAMTLGPYGLLGTTYTALGSAGLVSFPRGDFPSVTDCLEVSWIGNGAFALYGTALALAAHSYWVRTRPGAPAGGARDRATGRPGPRPERPTAHHR</sequence>
<comment type="caution">
    <text evidence="3">The sequence shown here is derived from an EMBL/GenBank/DDBJ whole genome shotgun (WGS) entry which is preliminary data.</text>
</comment>
<evidence type="ECO:0000256" key="2">
    <source>
        <dbReference type="SAM" id="Phobius"/>
    </source>
</evidence>
<organism evidence="3 4">
    <name type="scientific">Streptomyces orinoci</name>
    <name type="common">Streptoverticillium orinoci</name>
    <dbReference type="NCBI Taxonomy" id="67339"/>
    <lineage>
        <taxon>Bacteria</taxon>
        <taxon>Bacillati</taxon>
        <taxon>Actinomycetota</taxon>
        <taxon>Actinomycetes</taxon>
        <taxon>Kitasatosporales</taxon>
        <taxon>Streptomycetaceae</taxon>
        <taxon>Streptomyces</taxon>
    </lineage>
</organism>
<feature type="transmembrane region" description="Helical" evidence="2">
    <location>
        <begin position="300"/>
        <end position="319"/>
    </location>
</feature>
<feature type="transmembrane region" description="Helical" evidence="2">
    <location>
        <begin position="210"/>
        <end position="230"/>
    </location>
</feature>
<gene>
    <name evidence="3" type="ORF">AB0L16_17910</name>
</gene>
<accession>A0ABV3JZR6</accession>
<evidence type="ECO:0000313" key="3">
    <source>
        <dbReference type="EMBL" id="MEV5508324.1"/>
    </source>
</evidence>
<feature type="transmembrane region" description="Helical" evidence="2">
    <location>
        <begin position="158"/>
        <end position="177"/>
    </location>
</feature>
<dbReference type="Proteomes" id="UP001552594">
    <property type="component" value="Unassembled WGS sequence"/>
</dbReference>
<reference evidence="3 4" key="1">
    <citation type="submission" date="2024-06" db="EMBL/GenBank/DDBJ databases">
        <title>The Natural Products Discovery Center: Release of the First 8490 Sequenced Strains for Exploring Actinobacteria Biosynthetic Diversity.</title>
        <authorList>
            <person name="Kalkreuter E."/>
            <person name="Kautsar S.A."/>
            <person name="Yang D."/>
            <person name="Bader C.D."/>
            <person name="Teijaro C.N."/>
            <person name="Fluegel L."/>
            <person name="Davis C.M."/>
            <person name="Simpson J.R."/>
            <person name="Lauterbach L."/>
            <person name="Steele A.D."/>
            <person name="Gui C."/>
            <person name="Meng S."/>
            <person name="Li G."/>
            <person name="Viehrig K."/>
            <person name="Ye F."/>
            <person name="Su P."/>
            <person name="Kiefer A.F."/>
            <person name="Nichols A."/>
            <person name="Cepeda A.J."/>
            <person name="Yan W."/>
            <person name="Fan B."/>
            <person name="Jiang Y."/>
            <person name="Adhikari A."/>
            <person name="Zheng C.-J."/>
            <person name="Schuster L."/>
            <person name="Cowan T.M."/>
            <person name="Smanski M.J."/>
            <person name="Chevrette M.G."/>
            <person name="De Carvalho L.P.S."/>
            <person name="Shen B."/>
        </authorList>
    </citation>
    <scope>NUCLEOTIDE SEQUENCE [LARGE SCALE GENOMIC DNA]</scope>
    <source>
        <strain evidence="3 4">NPDC052347</strain>
    </source>
</reference>
<name>A0ABV3JZR6_STRON</name>
<feature type="compositionally biased region" description="Basic and acidic residues" evidence="1">
    <location>
        <begin position="335"/>
        <end position="355"/>
    </location>
</feature>
<feature type="region of interest" description="Disordered" evidence="1">
    <location>
        <begin position="329"/>
        <end position="355"/>
    </location>
</feature>
<protein>
    <submittedName>
        <fullName evidence="3">Uncharacterized protein</fullName>
    </submittedName>
</protein>
<keyword evidence="4" id="KW-1185">Reference proteome</keyword>
<feature type="transmembrane region" description="Helical" evidence="2">
    <location>
        <begin position="112"/>
        <end position="131"/>
    </location>
</feature>
<feature type="transmembrane region" description="Helical" evidence="2">
    <location>
        <begin position="80"/>
        <end position="100"/>
    </location>
</feature>
<evidence type="ECO:0000256" key="1">
    <source>
        <dbReference type="SAM" id="MobiDB-lite"/>
    </source>
</evidence>
<keyword evidence="2" id="KW-0812">Transmembrane</keyword>
<dbReference type="EMBL" id="JBFAUK010000013">
    <property type="protein sequence ID" value="MEV5508324.1"/>
    <property type="molecule type" value="Genomic_DNA"/>
</dbReference>
<feature type="transmembrane region" description="Helical" evidence="2">
    <location>
        <begin position="251"/>
        <end position="270"/>
    </location>
</feature>
<dbReference type="RefSeq" id="WP_193553363.1">
    <property type="nucleotide sequence ID" value="NZ_JBFAUK010000013.1"/>
</dbReference>
<keyword evidence="2" id="KW-1133">Transmembrane helix</keyword>
<keyword evidence="2" id="KW-0472">Membrane</keyword>